<reference evidence="2 3" key="1">
    <citation type="journal article" date="2015" name="Genome Announc.">
        <title>Expanding the biotechnology potential of lactobacilli through comparative genomics of 213 strains and associated genera.</title>
        <authorList>
            <person name="Sun Z."/>
            <person name="Harris H.M."/>
            <person name="McCann A."/>
            <person name="Guo C."/>
            <person name="Argimon S."/>
            <person name="Zhang W."/>
            <person name="Yang X."/>
            <person name="Jeffery I.B."/>
            <person name="Cooney J.C."/>
            <person name="Kagawa T.F."/>
            <person name="Liu W."/>
            <person name="Song Y."/>
            <person name="Salvetti E."/>
            <person name="Wrobel A."/>
            <person name="Rasinkangas P."/>
            <person name="Parkhill J."/>
            <person name="Rea M.C."/>
            <person name="O'Sullivan O."/>
            <person name="Ritari J."/>
            <person name="Douillard F.P."/>
            <person name="Paul Ross R."/>
            <person name="Yang R."/>
            <person name="Briner A.E."/>
            <person name="Felis G.E."/>
            <person name="de Vos W.M."/>
            <person name="Barrangou R."/>
            <person name="Klaenhammer T.R."/>
            <person name="Caufield P.W."/>
            <person name="Cui Y."/>
            <person name="Zhang H."/>
            <person name="O'Toole P.W."/>
        </authorList>
    </citation>
    <scope>NUCLEOTIDE SEQUENCE [LARGE SCALE GENOMIC DNA]</scope>
    <source>
        <strain evidence="2 3">DSM 20690</strain>
    </source>
</reference>
<evidence type="ECO:0000313" key="2">
    <source>
        <dbReference type="EMBL" id="KRN80505.1"/>
    </source>
</evidence>
<feature type="transmembrane region" description="Helical" evidence="1">
    <location>
        <begin position="379"/>
        <end position="402"/>
    </location>
</feature>
<protein>
    <submittedName>
        <fullName evidence="2">Uncharacterized protein</fullName>
    </submittedName>
</protein>
<dbReference type="Proteomes" id="UP000051565">
    <property type="component" value="Unassembled WGS sequence"/>
</dbReference>
<dbReference type="STRING" id="53444.AYR59_01310"/>
<dbReference type="EMBL" id="JQBT01000010">
    <property type="protein sequence ID" value="KRN80505.1"/>
    <property type="molecule type" value="Genomic_DNA"/>
</dbReference>
<dbReference type="AlphaFoldDB" id="A0A0R2JTV5"/>
<accession>A0A0R2JTV5</accession>
<keyword evidence="1" id="KW-0812">Transmembrane</keyword>
<feature type="transmembrane region" description="Helical" evidence="1">
    <location>
        <begin position="293"/>
        <end position="314"/>
    </location>
</feature>
<feature type="transmembrane region" description="Helical" evidence="1">
    <location>
        <begin position="84"/>
        <end position="101"/>
    </location>
</feature>
<feature type="transmembrane region" description="Helical" evidence="1">
    <location>
        <begin position="351"/>
        <end position="367"/>
    </location>
</feature>
<dbReference type="PANTHER" id="PTHR38454">
    <property type="entry name" value="INTEGRAL MEMBRANE PROTEIN-RELATED"/>
    <property type="match status" value="1"/>
</dbReference>
<feature type="transmembrane region" description="Helical" evidence="1">
    <location>
        <begin position="7"/>
        <end position="29"/>
    </location>
</feature>
<evidence type="ECO:0000256" key="1">
    <source>
        <dbReference type="SAM" id="Phobius"/>
    </source>
</evidence>
<keyword evidence="3" id="KW-1185">Reference proteome</keyword>
<feature type="transmembrane region" description="Helical" evidence="1">
    <location>
        <begin position="984"/>
        <end position="1007"/>
    </location>
</feature>
<dbReference type="PANTHER" id="PTHR38454:SF1">
    <property type="entry name" value="INTEGRAL MEMBRANE PROTEIN"/>
    <property type="match status" value="1"/>
</dbReference>
<feature type="transmembrane region" description="Helical" evidence="1">
    <location>
        <begin position="113"/>
        <end position="131"/>
    </location>
</feature>
<sequence>MKALKKIPAWMFYTAFFVVITLAYLWTFYLTNSSLIWSFDGISQHYPILVNFREMLINFIHHPAQGLTHWSWNIGLGADQLTSFSYYVVGDLFNYLIVFFPKSSIEMGYSVLILLRLYCAGLAFILFAKTFHFKKYSLVLSSLTYTFASYALYAGMHHAFFILPLIFFPLLCYGIERIIHNHSAFPLLLAVLITFLSNFYFAYILGLGCSIYVIIRYFSIRKEPWFKVGKSLLKIIAAILGGIAMAGIIFIPTIIYAVKSTRITNNFANGYLFYPASYYLNLPGKIIGMGGTFNFWLIIGISGLSFLSLVYVFTHFKTYRYLNLTLILMAIGIGLPAVSSTFNALAAPSNRWVSLCLLPIGLATAIFSDHLTSLNRKDLIVLGLSPFVLLIVVWICNGLIFKIHRHDFTEYLLLFSLVGVLFAAHFFKWKPRTLISGVFAIVTLNLIALGIGYYSPNSSGYSKGMLNHDAAANYVKNYYDGANHYVTKRLGNYRTVLGPKYHYLPDTRDNFINTDYFNASSNIPMILGTHDIASYLTVENGYLGKLEQTLQNNQFTQNDPVAQNDYRSSLENLMGVKYMFVRSQRQSKSLPNGFKLVKDHKKQPKLFKNDSNILSPDAAVGTVLAKNSYALPLMYTQDQLIPNKKFNKLSANDKEQAMIAAANVNHKVPGVKTAQYHSKVHNLKYDVTLDPQDLITDQKQLDQSEIAQRSTKNISPDVKYYSKKRVQKILDQNQQIKQANEQTNKHGLHELTTDALGHKNTYYLNIKNPEKTKHAELYLELDGIKSNEASKADLMQTRNNRNVLKNKTSSRFDQLTTFRNNISSYNNGSFVLTASTKGMTNAVTQLGTDELSNYIPKQKALINLGYSTKQRKQVRLNYKEINKLHFKHARLLVVPFNKTYQQQIKRSQRQGLKHLKIDNNKVTGISKNPKKSILTTSIPYSSGWKLTIDNHPAKTFVVNQGFVGGTIPKGQHRIKLTYQTPGLLLGKVISMLSLLTVLIIGIVLYLFKKFEK</sequence>
<dbReference type="Pfam" id="PF09586">
    <property type="entry name" value="YfhO"/>
    <property type="match status" value="1"/>
</dbReference>
<dbReference type="OrthoDB" id="9815466at2"/>
<feature type="transmembrane region" description="Helical" evidence="1">
    <location>
        <begin position="270"/>
        <end position="287"/>
    </location>
</feature>
<feature type="transmembrane region" description="Helical" evidence="1">
    <location>
        <begin position="434"/>
        <end position="454"/>
    </location>
</feature>
<feature type="transmembrane region" description="Helical" evidence="1">
    <location>
        <begin position="151"/>
        <end position="175"/>
    </location>
</feature>
<feature type="transmembrane region" description="Helical" evidence="1">
    <location>
        <begin position="235"/>
        <end position="258"/>
    </location>
</feature>
<keyword evidence="1" id="KW-0472">Membrane</keyword>
<comment type="caution">
    <text evidence="2">The sequence shown here is derived from an EMBL/GenBank/DDBJ whole genome shotgun (WGS) entry which is preliminary data.</text>
</comment>
<dbReference type="GeneID" id="61249519"/>
<dbReference type="InterPro" id="IPR018580">
    <property type="entry name" value="Uncharacterised_YfhO"/>
</dbReference>
<keyword evidence="1" id="KW-1133">Transmembrane helix</keyword>
<gene>
    <name evidence="2" type="ORF">IV52_GL000079</name>
</gene>
<feature type="transmembrane region" description="Helical" evidence="1">
    <location>
        <begin position="187"/>
        <end position="215"/>
    </location>
</feature>
<dbReference type="PATRIC" id="fig|1122148.6.peg.85"/>
<proteinExistence type="predicted"/>
<name>A0A0R2JTV5_9LACO</name>
<evidence type="ECO:0000313" key="3">
    <source>
        <dbReference type="Proteomes" id="UP000051565"/>
    </source>
</evidence>
<dbReference type="RefSeq" id="WP_056997555.1">
    <property type="nucleotide sequence ID" value="NZ_FUXS01000006.1"/>
</dbReference>
<organism evidence="2 3">
    <name type="scientific">Fructilactobacillus lindneri DSM 20690 = JCM 11027</name>
    <dbReference type="NCBI Taxonomy" id="1122148"/>
    <lineage>
        <taxon>Bacteria</taxon>
        <taxon>Bacillati</taxon>
        <taxon>Bacillota</taxon>
        <taxon>Bacilli</taxon>
        <taxon>Lactobacillales</taxon>
        <taxon>Lactobacillaceae</taxon>
        <taxon>Fructilactobacillus</taxon>
    </lineage>
</organism>
<feature type="transmembrane region" description="Helical" evidence="1">
    <location>
        <begin position="321"/>
        <end position="339"/>
    </location>
</feature>
<feature type="transmembrane region" description="Helical" evidence="1">
    <location>
        <begin position="408"/>
        <end position="427"/>
    </location>
</feature>